<dbReference type="PANTHER" id="PTHR30461:SF2">
    <property type="entry name" value="SERINE RECOMBINASE PINE-RELATED"/>
    <property type="match status" value="1"/>
</dbReference>
<evidence type="ECO:0000259" key="8">
    <source>
        <dbReference type="PROSITE" id="PS51736"/>
    </source>
</evidence>
<gene>
    <name evidence="9" type="ORF">GR702_21530</name>
</gene>
<evidence type="ECO:0000256" key="7">
    <source>
        <dbReference type="PROSITE-ProRule" id="PRU10137"/>
    </source>
</evidence>
<evidence type="ECO:0000256" key="3">
    <source>
        <dbReference type="ARBA" id="ARBA00023100"/>
    </source>
</evidence>
<dbReference type="PANTHER" id="PTHR30461">
    <property type="entry name" value="DNA-INVERTASE FROM LAMBDOID PROPHAGE"/>
    <property type="match status" value="1"/>
</dbReference>
<keyword evidence="3" id="KW-0230">DNA invertase</keyword>
<dbReference type="InterPro" id="IPR050639">
    <property type="entry name" value="SSR_resolvase"/>
</dbReference>
<dbReference type="SMART" id="SM00857">
    <property type="entry name" value="Resolvase"/>
    <property type="match status" value="1"/>
</dbReference>
<evidence type="ECO:0000256" key="5">
    <source>
        <dbReference type="ARBA" id="ARBA00023172"/>
    </source>
</evidence>
<dbReference type="CDD" id="cd03768">
    <property type="entry name" value="SR_ResInv"/>
    <property type="match status" value="1"/>
</dbReference>
<evidence type="ECO:0000256" key="1">
    <source>
        <dbReference type="ARBA" id="ARBA00009913"/>
    </source>
</evidence>
<comment type="caution">
    <text evidence="9">The sequence shown here is derived from an EMBL/GenBank/DDBJ whole genome shotgun (WGS) entry which is preliminary data.</text>
</comment>
<evidence type="ECO:0000313" key="10">
    <source>
        <dbReference type="Proteomes" id="UP000465810"/>
    </source>
</evidence>
<evidence type="ECO:0000313" key="9">
    <source>
        <dbReference type="EMBL" id="MYM00327.1"/>
    </source>
</evidence>
<dbReference type="PROSITE" id="PS00398">
    <property type="entry name" value="RECOMBINASES_2"/>
    <property type="match status" value="1"/>
</dbReference>
<keyword evidence="10" id="KW-1185">Reference proteome</keyword>
<dbReference type="FunFam" id="3.40.50.1390:FF:000001">
    <property type="entry name" value="DNA recombinase"/>
    <property type="match status" value="1"/>
</dbReference>
<accession>A0A7X4K8L9</accession>
<dbReference type="RefSeq" id="WP_160987571.1">
    <property type="nucleotide sequence ID" value="NZ_WVTD01000042.1"/>
</dbReference>
<evidence type="ECO:0000256" key="4">
    <source>
        <dbReference type="ARBA" id="ARBA00023125"/>
    </source>
</evidence>
<dbReference type="Proteomes" id="UP000465810">
    <property type="component" value="Unassembled WGS sequence"/>
</dbReference>
<protein>
    <submittedName>
        <fullName evidence="9">Recombinase family protein</fullName>
    </submittedName>
</protein>
<dbReference type="Gene3D" id="3.40.50.1390">
    <property type="entry name" value="Resolvase, N-terminal catalytic domain"/>
    <property type="match status" value="1"/>
</dbReference>
<proteinExistence type="inferred from homology"/>
<sequence>MKMIGYARVSTRDQNVAAQREALVAAGCDPIFDDTISGSTKSRSGLDKAMAALGPGDVLVVWKLDRLGRSMQHVVNTVLDLDRRGIGFRSLTEAIDLSSSSGKLLLSIFGWLAEVERDLTTERTKAGLAAAKRRGVTLGRKRKLTSNDVAHARRMIGSGEESVAGMARILKVSRNTLGRALRRDLS</sequence>
<feature type="active site" description="O-(5'-phospho-DNA)-serine intermediate" evidence="6 7">
    <location>
        <position position="10"/>
    </location>
</feature>
<evidence type="ECO:0000256" key="6">
    <source>
        <dbReference type="PIRSR" id="PIRSR606118-50"/>
    </source>
</evidence>
<dbReference type="Gene3D" id="1.10.10.60">
    <property type="entry name" value="Homeodomain-like"/>
    <property type="match status" value="1"/>
</dbReference>
<keyword evidence="5" id="KW-0233">DNA recombination</keyword>
<dbReference type="Pfam" id="PF00239">
    <property type="entry name" value="Resolvase"/>
    <property type="match status" value="1"/>
</dbReference>
<dbReference type="GO" id="GO:0015074">
    <property type="term" value="P:DNA integration"/>
    <property type="evidence" value="ECO:0007669"/>
    <property type="project" value="UniProtKB-KW"/>
</dbReference>
<comment type="similarity">
    <text evidence="1">Belongs to the site-specific recombinase resolvase family.</text>
</comment>
<dbReference type="GO" id="GO:0000150">
    <property type="term" value="F:DNA strand exchange activity"/>
    <property type="evidence" value="ECO:0007669"/>
    <property type="project" value="UniProtKB-KW"/>
</dbReference>
<dbReference type="EMBL" id="WVTD01000042">
    <property type="protein sequence ID" value="MYM00327.1"/>
    <property type="molecule type" value="Genomic_DNA"/>
</dbReference>
<dbReference type="InterPro" id="IPR036162">
    <property type="entry name" value="Resolvase-like_N_sf"/>
</dbReference>
<keyword evidence="2" id="KW-0229">DNA integration</keyword>
<dbReference type="InterPro" id="IPR006120">
    <property type="entry name" value="Resolvase_HTH_dom"/>
</dbReference>
<feature type="domain" description="Resolvase/invertase-type recombinase catalytic" evidence="8">
    <location>
        <begin position="2"/>
        <end position="135"/>
    </location>
</feature>
<keyword evidence="4" id="KW-0238">DNA-binding</keyword>
<dbReference type="Pfam" id="PF02796">
    <property type="entry name" value="HTH_7"/>
    <property type="match status" value="1"/>
</dbReference>
<dbReference type="CDD" id="cd00569">
    <property type="entry name" value="HTH_Hin_like"/>
    <property type="match status" value="1"/>
</dbReference>
<reference evidence="9 10" key="1">
    <citation type="submission" date="2019-12" db="EMBL/GenBank/DDBJ databases">
        <authorList>
            <person name="Feng G."/>
            <person name="Zhu H."/>
        </authorList>
    </citation>
    <scope>NUCLEOTIDE SEQUENCE [LARGE SCALE GENOMIC DNA]</scope>
    <source>
        <strain evidence="9 10">FGD1</strain>
    </source>
</reference>
<dbReference type="InterPro" id="IPR006118">
    <property type="entry name" value="Recombinase_CS"/>
</dbReference>
<dbReference type="PROSITE" id="PS51736">
    <property type="entry name" value="RECOMBINASES_3"/>
    <property type="match status" value="1"/>
</dbReference>
<dbReference type="GO" id="GO:0003677">
    <property type="term" value="F:DNA binding"/>
    <property type="evidence" value="ECO:0007669"/>
    <property type="project" value="UniProtKB-KW"/>
</dbReference>
<evidence type="ECO:0000256" key="2">
    <source>
        <dbReference type="ARBA" id="ARBA00022908"/>
    </source>
</evidence>
<dbReference type="PROSITE" id="PS00397">
    <property type="entry name" value="RECOMBINASES_1"/>
    <property type="match status" value="1"/>
</dbReference>
<dbReference type="AlphaFoldDB" id="A0A7X4K8L9"/>
<dbReference type="SUPFAM" id="SSF53041">
    <property type="entry name" value="Resolvase-like"/>
    <property type="match status" value="1"/>
</dbReference>
<name>A0A7X4K8L9_9SPHN</name>
<organism evidence="9 10">
    <name type="scientific">Novosphingobium silvae</name>
    <dbReference type="NCBI Taxonomy" id="2692619"/>
    <lineage>
        <taxon>Bacteria</taxon>
        <taxon>Pseudomonadati</taxon>
        <taxon>Pseudomonadota</taxon>
        <taxon>Alphaproteobacteria</taxon>
        <taxon>Sphingomonadales</taxon>
        <taxon>Sphingomonadaceae</taxon>
        <taxon>Novosphingobium</taxon>
    </lineage>
</organism>
<dbReference type="InterPro" id="IPR006119">
    <property type="entry name" value="Resolv_N"/>
</dbReference>